<feature type="region of interest" description="Disordered" evidence="1">
    <location>
        <begin position="156"/>
        <end position="252"/>
    </location>
</feature>
<proteinExistence type="predicted"/>
<feature type="compositionally biased region" description="Gly residues" evidence="1">
    <location>
        <begin position="171"/>
        <end position="183"/>
    </location>
</feature>
<dbReference type="AlphaFoldDB" id="A0A510GBH2"/>
<dbReference type="EMBL" id="AP019563">
    <property type="protein sequence ID" value="BBJ32285.1"/>
    <property type="molecule type" value="Genomic_DNA"/>
</dbReference>
<reference evidence="2 3" key="1">
    <citation type="submission" date="2019-04" db="EMBL/GenBank/DDBJ databases">
        <title>Draft genome sequence of Rickettsia asiatica Maytaro1284.</title>
        <authorList>
            <person name="Thu M."/>
            <person name="Qiu Y."/>
            <person name="Nakao R."/>
        </authorList>
    </citation>
    <scope>NUCLEOTIDE SEQUENCE [LARGE SCALE GENOMIC DNA]</scope>
    <source>
        <strain evidence="2 3">Maytaro1284</strain>
    </source>
</reference>
<evidence type="ECO:0000256" key="1">
    <source>
        <dbReference type="SAM" id="MobiDB-lite"/>
    </source>
</evidence>
<sequence>MLILSLAEQESIIVGNAASLPFNVTANEGGFVRWQITNGSFILLPLPIELTGDNVVDNIIGKIIKAPPGSDAAKVANVLVNTPIDQRGEVIKHLLPIIERPSIGTHRITTPLITPMGPFVGPSVGGFSPLQLPPTSGSVVNNIYVPPTIPGGYDVTPSNPAGYNTPTTPITGGGGFDPNGPGTGSTTEGNIGTGGTSYNGPASGGSVGTGGSSYGGTGSNGGATNGGSSPYGNSGNPTATGVSPANNSNGMGEAVPIAVCLL</sequence>
<feature type="compositionally biased region" description="Low complexity" evidence="1">
    <location>
        <begin position="226"/>
        <end position="237"/>
    </location>
</feature>
<protein>
    <submittedName>
        <fullName evidence="2">Uncharacterized protein</fullName>
    </submittedName>
</protein>
<feature type="compositionally biased region" description="Polar residues" evidence="1">
    <location>
        <begin position="238"/>
        <end position="250"/>
    </location>
</feature>
<keyword evidence="3" id="KW-1185">Reference proteome</keyword>
<evidence type="ECO:0000313" key="2">
    <source>
        <dbReference type="EMBL" id="BBJ32285.1"/>
    </source>
</evidence>
<evidence type="ECO:0000313" key="3">
    <source>
        <dbReference type="Proteomes" id="UP000321183"/>
    </source>
</evidence>
<dbReference type="KEGG" id="ras:RAS_13940"/>
<feature type="compositionally biased region" description="Gly residues" evidence="1">
    <location>
        <begin position="191"/>
        <end position="225"/>
    </location>
</feature>
<gene>
    <name evidence="2" type="ORF">RAS_13940</name>
</gene>
<dbReference type="RefSeq" id="WP_232049224.1">
    <property type="nucleotide sequence ID" value="NZ_AP019563.1"/>
</dbReference>
<organism evidence="2 3">
    <name type="scientific">Rickettsia asiatica</name>
    <dbReference type="NCBI Taxonomy" id="238800"/>
    <lineage>
        <taxon>Bacteria</taxon>
        <taxon>Pseudomonadati</taxon>
        <taxon>Pseudomonadota</taxon>
        <taxon>Alphaproteobacteria</taxon>
        <taxon>Rickettsiales</taxon>
        <taxon>Rickettsiaceae</taxon>
        <taxon>Rickettsieae</taxon>
        <taxon>Rickettsia</taxon>
        <taxon>spotted fever group</taxon>
    </lineage>
</organism>
<dbReference type="Proteomes" id="UP000321183">
    <property type="component" value="Chromosome"/>
</dbReference>
<accession>A0A510GBH2</accession>
<name>A0A510GBH2_9RICK</name>